<dbReference type="EMBL" id="JBHTJV010000003">
    <property type="protein sequence ID" value="MFD0916080.1"/>
    <property type="molecule type" value="Genomic_DNA"/>
</dbReference>
<feature type="domain" description="AMP-dependent synthetase/ligase" evidence="1">
    <location>
        <begin position="8"/>
        <end position="351"/>
    </location>
</feature>
<name>A0ABW3FFM1_9HYPH</name>
<dbReference type="Proteomes" id="UP001597101">
    <property type="component" value="Unassembled WGS sequence"/>
</dbReference>
<dbReference type="Pfam" id="PF00501">
    <property type="entry name" value="AMP-binding"/>
    <property type="match status" value="1"/>
</dbReference>
<sequence>MRLGHALRAFADSTPDAVALRFEGRDTTFAELRDQVFAIAQHLRNELGIKHGDRVGYLGLNHDHMIRLVLACAEIGAMFAPLNSRLALAEYRYLIKDAEPSVLFHDDAFAETAAQLDLRHLQVEALDTLSPVSDFEAAGESGDALLLVYTSGTTGKPKGVVLTQMSVWATVENGQALYSFQSGQTVLITLPLFHVGGLCILLLPALAHGATIELHRRFDPSAALTSLDGGDITTTILVPAQMAAMMTLPEWPSAEFDGLKYIVVGSSVIPLEQIQAWHARGIPVSQIYGATETGPSAIGLRLEDCCDHEGSAGTALPLCQIEVRDAAGKSLGTDEAGDIWVRGPNVMQGYWRQPEETDKVLVDGWYNTGDIGRRDKEGFYWIIDRSKDVIISGGENIYPAEVEAASLEHEAIAAVAVVGRPDARWGETPVAVIETKAGQSLTEETFLAFLQERIARYKQPKSVVFMDALPRNVMGKVEKSVLRQMVREEG</sequence>
<evidence type="ECO:0000259" key="2">
    <source>
        <dbReference type="Pfam" id="PF13193"/>
    </source>
</evidence>
<reference evidence="4" key="1">
    <citation type="journal article" date="2019" name="Int. J. Syst. Evol. Microbiol.">
        <title>The Global Catalogue of Microorganisms (GCM) 10K type strain sequencing project: providing services to taxonomists for standard genome sequencing and annotation.</title>
        <authorList>
            <consortium name="The Broad Institute Genomics Platform"/>
            <consortium name="The Broad Institute Genome Sequencing Center for Infectious Disease"/>
            <person name="Wu L."/>
            <person name="Ma J."/>
        </authorList>
    </citation>
    <scope>NUCLEOTIDE SEQUENCE [LARGE SCALE GENOMIC DNA]</scope>
    <source>
        <strain evidence="4">CCUG 60023</strain>
    </source>
</reference>
<feature type="domain" description="AMP-binding enzyme C-terminal" evidence="2">
    <location>
        <begin position="401"/>
        <end position="476"/>
    </location>
</feature>
<gene>
    <name evidence="3" type="ORF">ACFQ14_06635</name>
</gene>
<organism evidence="3 4">
    <name type="scientific">Pseudahrensia aquimaris</name>
    <dbReference type="NCBI Taxonomy" id="744461"/>
    <lineage>
        <taxon>Bacteria</taxon>
        <taxon>Pseudomonadati</taxon>
        <taxon>Pseudomonadota</taxon>
        <taxon>Alphaproteobacteria</taxon>
        <taxon>Hyphomicrobiales</taxon>
        <taxon>Ahrensiaceae</taxon>
        <taxon>Pseudahrensia</taxon>
    </lineage>
</organism>
<evidence type="ECO:0000259" key="1">
    <source>
        <dbReference type="Pfam" id="PF00501"/>
    </source>
</evidence>
<comment type="caution">
    <text evidence="3">The sequence shown here is derived from an EMBL/GenBank/DDBJ whole genome shotgun (WGS) entry which is preliminary data.</text>
</comment>
<dbReference type="Gene3D" id="3.40.50.12780">
    <property type="entry name" value="N-terminal domain of ligase-like"/>
    <property type="match status" value="1"/>
</dbReference>
<dbReference type="PANTHER" id="PTHR43201:SF32">
    <property type="entry name" value="2-SUCCINYLBENZOATE--COA LIGASE, CHLOROPLASTIC_PEROXISOMAL"/>
    <property type="match status" value="1"/>
</dbReference>
<dbReference type="InterPro" id="IPR020845">
    <property type="entry name" value="AMP-binding_CS"/>
</dbReference>
<dbReference type="Pfam" id="PF13193">
    <property type="entry name" value="AMP-binding_C"/>
    <property type="match status" value="1"/>
</dbReference>
<protein>
    <submittedName>
        <fullName evidence="3">Class I adenylate-forming enzyme family protein</fullName>
    </submittedName>
</protein>
<dbReference type="PANTHER" id="PTHR43201">
    <property type="entry name" value="ACYL-COA SYNTHETASE"/>
    <property type="match status" value="1"/>
</dbReference>
<dbReference type="InterPro" id="IPR000873">
    <property type="entry name" value="AMP-dep_synth/lig_dom"/>
</dbReference>
<dbReference type="InterPro" id="IPR045851">
    <property type="entry name" value="AMP-bd_C_sf"/>
</dbReference>
<dbReference type="PROSITE" id="PS00455">
    <property type="entry name" value="AMP_BINDING"/>
    <property type="match status" value="1"/>
</dbReference>
<dbReference type="Gene3D" id="3.30.300.30">
    <property type="match status" value="1"/>
</dbReference>
<dbReference type="SUPFAM" id="SSF56801">
    <property type="entry name" value="Acetyl-CoA synthetase-like"/>
    <property type="match status" value="1"/>
</dbReference>
<dbReference type="InterPro" id="IPR025110">
    <property type="entry name" value="AMP-bd_C"/>
</dbReference>
<dbReference type="RefSeq" id="WP_377211915.1">
    <property type="nucleotide sequence ID" value="NZ_JBHTJV010000003.1"/>
</dbReference>
<dbReference type="InterPro" id="IPR042099">
    <property type="entry name" value="ANL_N_sf"/>
</dbReference>
<keyword evidence="4" id="KW-1185">Reference proteome</keyword>
<proteinExistence type="predicted"/>
<evidence type="ECO:0000313" key="4">
    <source>
        <dbReference type="Proteomes" id="UP001597101"/>
    </source>
</evidence>
<accession>A0ABW3FFM1</accession>
<evidence type="ECO:0000313" key="3">
    <source>
        <dbReference type="EMBL" id="MFD0916080.1"/>
    </source>
</evidence>